<protein>
    <submittedName>
        <fullName evidence="1">Uncharacterized protein</fullName>
    </submittedName>
</protein>
<dbReference type="RefSeq" id="XP_002765575.1">
    <property type="nucleotide sequence ID" value="XM_002765529.1"/>
</dbReference>
<dbReference type="EMBL" id="GG686784">
    <property type="protein sequence ID" value="EEQ98292.1"/>
    <property type="molecule type" value="Genomic_DNA"/>
</dbReference>
<evidence type="ECO:0000313" key="2">
    <source>
        <dbReference type="Proteomes" id="UP000007800"/>
    </source>
</evidence>
<dbReference type="GeneID" id="9040759"/>
<dbReference type="AlphaFoldDB" id="C5LYA0"/>
<dbReference type="Proteomes" id="UP000007800">
    <property type="component" value="Unassembled WGS sequence"/>
</dbReference>
<accession>C5LYA0</accession>
<feature type="non-terminal residue" evidence="1">
    <location>
        <position position="100"/>
    </location>
</feature>
<keyword evidence="2" id="KW-1185">Reference proteome</keyword>
<sequence>MVAPTSTFLKTFWRVHQSSLNSLKALSDETSSDEEEAHRKQSAKILKEMFAPNFTRAVLELVTSDEAREQLATTLEKKAICFTDEFETAAVECMAAMVRG</sequence>
<reference evidence="1 2" key="1">
    <citation type="submission" date="2008-07" db="EMBL/GenBank/DDBJ databases">
        <authorList>
            <person name="El-Sayed N."/>
            <person name="Caler E."/>
            <person name="Inman J."/>
            <person name="Amedeo P."/>
            <person name="Hass B."/>
            <person name="Wortman J."/>
        </authorList>
    </citation>
    <scope>NUCLEOTIDE SEQUENCE [LARGE SCALE GENOMIC DNA]</scope>
    <source>
        <strain evidence="2">ATCC 50983 / TXsc</strain>
    </source>
</reference>
<gene>
    <name evidence="1" type="ORF">Pmar_PMAR019460</name>
</gene>
<proteinExistence type="predicted"/>
<organism evidence="2">
    <name type="scientific">Perkinsus marinus (strain ATCC 50983 / TXsc)</name>
    <dbReference type="NCBI Taxonomy" id="423536"/>
    <lineage>
        <taxon>Eukaryota</taxon>
        <taxon>Sar</taxon>
        <taxon>Alveolata</taxon>
        <taxon>Perkinsozoa</taxon>
        <taxon>Perkinsea</taxon>
        <taxon>Perkinsida</taxon>
        <taxon>Perkinsidae</taxon>
        <taxon>Perkinsus</taxon>
    </lineage>
</organism>
<dbReference type="InParanoid" id="C5LYA0"/>
<evidence type="ECO:0000313" key="1">
    <source>
        <dbReference type="EMBL" id="EEQ98292.1"/>
    </source>
</evidence>
<name>C5LYA0_PERM5</name>